<proteinExistence type="predicted"/>
<accession>A0AAW2C0J7</accession>
<sequence>MEGAEEHDRACHTCASYVLCVTVEYTGTPVEEHHPELVFCQFGMKQVPSELMDMSVDLHRISLQGKLERTWPQKHAGYIERWAHRGEQVAKTPTLDGDMMYLVAYMELYRRMTRRSRSEILLLSISDIVAVWLLELMWIIVAMWLSGIIVADTCV</sequence>
<keyword evidence="1" id="KW-0812">Transmembrane</keyword>
<gene>
    <name evidence="2" type="ORF">SO802_026117</name>
</gene>
<organism evidence="2 3">
    <name type="scientific">Lithocarpus litseifolius</name>
    <dbReference type="NCBI Taxonomy" id="425828"/>
    <lineage>
        <taxon>Eukaryota</taxon>
        <taxon>Viridiplantae</taxon>
        <taxon>Streptophyta</taxon>
        <taxon>Embryophyta</taxon>
        <taxon>Tracheophyta</taxon>
        <taxon>Spermatophyta</taxon>
        <taxon>Magnoliopsida</taxon>
        <taxon>eudicotyledons</taxon>
        <taxon>Gunneridae</taxon>
        <taxon>Pentapetalae</taxon>
        <taxon>rosids</taxon>
        <taxon>fabids</taxon>
        <taxon>Fagales</taxon>
        <taxon>Fagaceae</taxon>
        <taxon>Lithocarpus</taxon>
    </lineage>
</organism>
<keyword evidence="1" id="KW-0472">Membrane</keyword>
<dbReference type="EMBL" id="JAZDWU010000009">
    <property type="protein sequence ID" value="KAK9991132.1"/>
    <property type="molecule type" value="Genomic_DNA"/>
</dbReference>
<feature type="transmembrane region" description="Helical" evidence="1">
    <location>
        <begin position="120"/>
        <end position="145"/>
    </location>
</feature>
<keyword evidence="1" id="KW-1133">Transmembrane helix</keyword>
<evidence type="ECO:0000313" key="2">
    <source>
        <dbReference type="EMBL" id="KAK9991132.1"/>
    </source>
</evidence>
<protein>
    <submittedName>
        <fullName evidence="2">Uncharacterized protein</fullName>
    </submittedName>
</protein>
<evidence type="ECO:0000313" key="3">
    <source>
        <dbReference type="Proteomes" id="UP001459277"/>
    </source>
</evidence>
<keyword evidence="3" id="KW-1185">Reference proteome</keyword>
<comment type="caution">
    <text evidence="2">The sequence shown here is derived from an EMBL/GenBank/DDBJ whole genome shotgun (WGS) entry which is preliminary data.</text>
</comment>
<name>A0AAW2C0J7_9ROSI</name>
<dbReference type="Proteomes" id="UP001459277">
    <property type="component" value="Unassembled WGS sequence"/>
</dbReference>
<reference evidence="2 3" key="1">
    <citation type="submission" date="2024-01" db="EMBL/GenBank/DDBJ databases">
        <title>A telomere-to-telomere, gap-free genome of sweet tea (Lithocarpus litseifolius).</title>
        <authorList>
            <person name="Zhou J."/>
        </authorList>
    </citation>
    <scope>NUCLEOTIDE SEQUENCE [LARGE SCALE GENOMIC DNA]</scope>
    <source>
        <strain evidence="2">Zhou-2022a</strain>
        <tissue evidence="2">Leaf</tissue>
    </source>
</reference>
<dbReference type="AlphaFoldDB" id="A0AAW2C0J7"/>
<evidence type="ECO:0000256" key="1">
    <source>
        <dbReference type="SAM" id="Phobius"/>
    </source>
</evidence>